<dbReference type="Gene3D" id="3.90.550.20">
    <property type="match status" value="1"/>
</dbReference>
<keyword evidence="6" id="KW-0472">Membrane</keyword>
<dbReference type="InterPro" id="IPR051981">
    <property type="entry name" value="Glycosyltransf_32"/>
</dbReference>
<evidence type="ECO:0000256" key="2">
    <source>
        <dbReference type="ARBA" id="ARBA00009003"/>
    </source>
</evidence>
<sequence length="191" mass="22468">MLKKWYMAGAWALSEYAVNHMSDALRLVLLYQHGGLYLDSDVIVMKSMSEDYKELNNGVMSFERGHQFLKEALEEFATTYNPKNWAFNGPQLLERLIKKRCNWPCDNTTHIGVQLILKQKLYAVPYRSWKNFLDPEFTGQIDNMTKSSYLIHVWNSKFPRDQEITVNSPYARFAQRYCPMSWTLSQDGKKF</sequence>
<dbReference type="InterPro" id="IPR029044">
    <property type="entry name" value="Nucleotide-diphossugar_trans"/>
</dbReference>
<keyword evidence="5" id="KW-0333">Golgi apparatus</keyword>
<protein>
    <submittedName>
        <fullName evidence="7">Uncharacterized protein</fullName>
    </submittedName>
</protein>
<evidence type="ECO:0000256" key="4">
    <source>
        <dbReference type="ARBA" id="ARBA00022679"/>
    </source>
</evidence>
<keyword evidence="4" id="KW-0808">Transferase</keyword>
<dbReference type="GO" id="GO:0000139">
    <property type="term" value="C:Golgi membrane"/>
    <property type="evidence" value="ECO:0007669"/>
    <property type="project" value="UniProtKB-SubCell"/>
</dbReference>
<accession>A0A7R8WHH1</accession>
<dbReference type="Pfam" id="PF04488">
    <property type="entry name" value="Gly_transf_sug"/>
    <property type="match status" value="1"/>
</dbReference>
<evidence type="ECO:0000256" key="5">
    <source>
        <dbReference type="ARBA" id="ARBA00023034"/>
    </source>
</evidence>
<keyword evidence="3" id="KW-0328">Glycosyltransferase</keyword>
<dbReference type="AlphaFoldDB" id="A0A7R8WHH1"/>
<evidence type="ECO:0000313" key="7">
    <source>
        <dbReference type="EMBL" id="CAD7231735.1"/>
    </source>
</evidence>
<proteinExistence type="inferred from homology"/>
<dbReference type="EMBL" id="OB663825">
    <property type="protein sequence ID" value="CAD7231735.1"/>
    <property type="molecule type" value="Genomic_DNA"/>
</dbReference>
<evidence type="ECO:0000256" key="3">
    <source>
        <dbReference type="ARBA" id="ARBA00022676"/>
    </source>
</evidence>
<dbReference type="SUPFAM" id="SSF53448">
    <property type="entry name" value="Nucleotide-diphospho-sugar transferases"/>
    <property type="match status" value="1"/>
</dbReference>
<dbReference type="PANTHER" id="PTHR12042:SF21">
    <property type="entry name" value="ALPHA1,4-GALACTOSYLTRANSFERASE 1-RELATED"/>
    <property type="match status" value="1"/>
</dbReference>
<comment type="similarity">
    <text evidence="2">Belongs to the glycosyltransferase 32 family.</text>
</comment>
<evidence type="ECO:0000256" key="1">
    <source>
        <dbReference type="ARBA" id="ARBA00004323"/>
    </source>
</evidence>
<gene>
    <name evidence="7" type="ORF">CTOB1V02_LOCUS9579</name>
</gene>
<dbReference type="InterPro" id="IPR007577">
    <property type="entry name" value="GlycoTrfase_DXD_sugar-bd_CS"/>
</dbReference>
<dbReference type="Pfam" id="PF04572">
    <property type="entry name" value="Gb3_synth"/>
    <property type="match status" value="1"/>
</dbReference>
<name>A0A7R8WHH1_9CRUS</name>
<dbReference type="GO" id="GO:0016758">
    <property type="term" value="F:hexosyltransferase activity"/>
    <property type="evidence" value="ECO:0007669"/>
    <property type="project" value="UniProtKB-ARBA"/>
</dbReference>
<comment type="subcellular location">
    <subcellularLocation>
        <location evidence="1">Golgi apparatus membrane</location>
        <topology evidence="1">Single-pass type II membrane protein</topology>
    </subcellularLocation>
</comment>
<dbReference type="PANTHER" id="PTHR12042">
    <property type="entry name" value="LACTOSYLCERAMIDE 4-ALPHA-GALACTOSYLTRANSFERASE ALPHA- 1,4-GALACTOSYLTRANSFERASE"/>
    <property type="match status" value="1"/>
</dbReference>
<dbReference type="OrthoDB" id="409543at2759"/>
<evidence type="ECO:0000256" key="6">
    <source>
        <dbReference type="ARBA" id="ARBA00023136"/>
    </source>
</evidence>
<dbReference type="InterPro" id="IPR007652">
    <property type="entry name" value="A1-4-GlycosylTfrase_dom"/>
</dbReference>
<dbReference type="GO" id="GO:0006688">
    <property type="term" value="P:glycosphingolipid biosynthetic process"/>
    <property type="evidence" value="ECO:0007669"/>
    <property type="project" value="TreeGrafter"/>
</dbReference>
<organism evidence="7">
    <name type="scientific">Cyprideis torosa</name>
    <dbReference type="NCBI Taxonomy" id="163714"/>
    <lineage>
        <taxon>Eukaryota</taxon>
        <taxon>Metazoa</taxon>
        <taxon>Ecdysozoa</taxon>
        <taxon>Arthropoda</taxon>
        <taxon>Crustacea</taxon>
        <taxon>Oligostraca</taxon>
        <taxon>Ostracoda</taxon>
        <taxon>Podocopa</taxon>
        <taxon>Podocopida</taxon>
        <taxon>Cytherocopina</taxon>
        <taxon>Cytheroidea</taxon>
        <taxon>Cytherideidae</taxon>
        <taxon>Cyprideis</taxon>
    </lineage>
</organism>
<reference evidence="7" key="1">
    <citation type="submission" date="2020-11" db="EMBL/GenBank/DDBJ databases">
        <authorList>
            <person name="Tran Van P."/>
        </authorList>
    </citation>
    <scope>NUCLEOTIDE SEQUENCE</scope>
</reference>